<protein>
    <submittedName>
        <fullName evidence="2">Uncharacterized protein</fullName>
    </submittedName>
</protein>
<reference evidence="2" key="1">
    <citation type="submission" date="2016-11" db="UniProtKB">
        <authorList>
            <consortium name="WormBaseParasite"/>
        </authorList>
    </citation>
    <scope>IDENTIFICATION</scope>
</reference>
<proteinExistence type="predicted"/>
<accession>A0A1I7ZAB9</accession>
<evidence type="ECO:0000313" key="2">
    <source>
        <dbReference type="WBParaSite" id="L893_g2436.t1"/>
    </source>
</evidence>
<name>A0A1I7ZAB9_9BILA</name>
<evidence type="ECO:0000313" key="1">
    <source>
        <dbReference type="Proteomes" id="UP000095287"/>
    </source>
</evidence>
<organism evidence="1 2">
    <name type="scientific">Steinernema glaseri</name>
    <dbReference type="NCBI Taxonomy" id="37863"/>
    <lineage>
        <taxon>Eukaryota</taxon>
        <taxon>Metazoa</taxon>
        <taxon>Ecdysozoa</taxon>
        <taxon>Nematoda</taxon>
        <taxon>Chromadorea</taxon>
        <taxon>Rhabditida</taxon>
        <taxon>Tylenchina</taxon>
        <taxon>Panagrolaimomorpha</taxon>
        <taxon>Strongyloidoidea</taxon>
        <taxon>Steinernematidae</taxon>
        <taxon>Steinernema</taxon>
    </lineage>
</organism>
<dbReference type="Proteomes" id="UP000095287">
    <property type="component" value="Unplaced"/>
</dbReference>
<dbReference type="AlphaFoldDB" id="A0A1I7ZAB9"/>
<sequence length="123" mass="13885">MDIFPRDFVSKCTGSGYLRTQSFSSFPRWFPDGDDRGGYFKDRGVPLCISRIVASGLLTFIERYSSMALPRCVYYTQTIMPLSHCTLPKAYKDGALSYCFLDRVLFDGALSLPVSLFMIGCFI</sequence>
<dbReference type="WBParaSite" id="L893_g2436.t1">
    <property type="protein sequence ID" value="L893_g2436.t1"/>
    <property type="gene ID" value="L893_g2436"/>
</dbReference>
<keyword evidence="1" id="KW-1185">Reference proteome</keyword>